<organism evidence="3 4">
    <name type="scientific">Esox lucius</name>
    <name type="common">Northern pike</name>
    <dbReference type="NCBI Taxonomy" id="8010"/>
    <lineage>
        <taxon>Eukaryota</taxon>
        <taxon>Metazoa</taxon>
        <taxon>Chordata</taxon>
        <taxon>Craniata</taxon>
        <taxon>Vertebrata</taxon>
        <taxon>Euteleostomi</taxon>
        <taxon>Actinopterygii</taxon>
        <taxon>Neopterygii</taxon>
        <taxon>Teleostei</taxon>
        <taxon>Protacanthopterygii</taxon>
        <taxon>Esociformes</taxon>
        <taxon>Esocidae</taxon>
        <taxon>Esox</taxon>
    </lineage>
</organism>
<dbReference type="OrthoDB" id="9948828at2759"/>
<feature type="region of interest" description="Disordered" evidence="2">
    <location>
        <begin position="328"/>
        <end position="375"/>
    </location>
</feature>
<dbReference type="GO" id="GO:0051601">
    <property type="term" value="P:exocyst localization"/>
    <property type="evidence" value="ECO:0007669"/>
    <property type="project" value="TreeGrafter"/>
</dbReference>
<dbReference type="AlphaFoldDB" id="A0A3P8Y4S9"/>
<dbReference type="Ensembl" id="ENSELUT00000001655.3">
    <property type="protein sequence ID" value="ENSELUP00000010729.2"/>
    <property type="gene ID" value="ENSELUG00000011211.3"/>
</dbReference>
<dbReference type="KEGG" id="els:105024123"/>
<dbReference type="GO" id="GO:0000149">
    <property type="term" value="F:SNARE binding"/>
    <property type="evidence" value="ECO:0007669"/>
    <property type="project" value="TreeGrafter"/>
</dbReference>
<accession>A0A3P8Y4S9</accession>
<reference evidence="3" key="2">
    <citation type="submission" date="2020-02" db="EMBL/GenBank/DDBJ databases">
        <title>Esox lucius (northern pike) genome, fEsoLuc1, primary haplotype.</title>
        <authorList>
            <person name="Myers G."/>
            <person name="Karagic N."/>
            <person name="Meyer A."/>
            <person name="Pippel M."/>
            <person name="Reichard M."/>
            <person name="Winkler S."/>
            <person name="Tracey A."/>
            <person name="Sims Y."/>
            <person name="Howe K."/>
            <person name="Rhie A."/>
            <person name="Formenti G."/>
            <person name="Durbin R."/>
            <person name="Fedrigo O."/>
            <person name="Jarvis E.D."/>
        </authorList>
    </citation>
    <scope>NUCLEOTIDE SEQUENCE [LARGE SCALE GENOMIC DNA]</scope>
</reference>
<dbReference type="RefSeq" id="XP_010892133.2">
    <property type="nucleotide sequence ID" value="XM_010893831.4"/>
</dbReference>
<dbReference type="InParanoid" id="A0A3P8Y4S9"/>
<evidence type="ECO:0000256" key="2">
    <source>
        <dbReference type="SAM" id="MobiDB-lite"/>
    </source>
</evidence>
<keyword evidence="4" id="KW-1185">Reference proteome</keyword>
<name>A0A3P8Y4S9_ESOLU</name>
<dbReference type="GO" id="GO:0006887">
    <property type="term" value="P:exocytosis"/>
    <property type="evidence" value="ECO:0007669"/>
    <property type="project" value="InterPro"/>
</dbReference>
<dbReference type="OMA" id="PRHHNPF"/>
<feature type="compositionally biased region" description="Basic and acidic residues" evidence="2">
    <location>
        <begin position="158"/>
        <end position="167"/>
    </location>
</feature>
<dbReference type="PANTHER" id="PTHR21292">
    <property type="entry name" value="EXOCYST COMPLEX COMPONENT SEC6-RELATED"/>
    <property type="match status" value="1"/>
</dbReference>
<reference evidence="3" key="4">
    <citation type="submission" date="2025-09" db="UniProtKB">
        <authorList>
            <consortium name="Ensembl"/>
        </authorList>
    </citation>
    <scope>IDENTIFICATION</scope>
</reference>
<dbReference type="Pfam" id="PF06046">
    <property type="entry name" value="Sec6"/>
    <property type="match status" value="1"/>
</dbReference>
<feature type="region of interest" description="Disordered" evidence="2">
    <location>
        <begin position="41"/>
        <end position="187"/>
    </location>
</feature>
<dbReference type="RefSeq" id="XP_010892135.2">
    <property type="nucleotide sequence ID" value="XM_010893833.3"/>
</dbReference>
<evidence type="ECO:0000313" key="4">
    <source>
        <dbReference type="Proteomes" id="UP000265140"/>
    </source>
</evidence>
<reference evidence="4" key="1">
    <citation type="journal article" date="2014" name="PLoS ONE">
        <title>The genome and linkage map of the northern pike (Esox lucius): conserved synteny revealed between the salmonid sister group and the Neoteleostei.</title>
        <authorList>
            <person name="Rondeau E.B."/>
            <person name="Minkley D.R."/>
            <person name="Leong J.S."/>
            <person name="Messmer A.M."/>
            <person name="Jantzen J.R."/>
            <person name="von Schalburg K.R."/>
            <person name="Lemon C."/>
            <person name="Bird N.H."/>
            <person name="Koop B.F."/>
        </authorList>
    </citation>
    <scope>NUCLEOTIDE SEQUENCE</scope>
</reference>
<dbReference type="STRING" id="8010.ENSELUP00000010729"/>
<protein>
    <recommendedName>
        <fullName evidence="5">Exocyst complex component 3-like 2b</fullName>
    </recommendedName>
</protein>
<evidence type="ECO:0000313" key="3">
    <source>
        <dbReference type="Ensembl" id="ENSELUP00000010729.2"/>
    </source>
</evidence>
<dbReference type="InterPro" id="IPR010326">
    <property type="entry name" value="EXOC3/Sec6"/>
</dbReference>
<dbReference type="PANTHER" id="PTHR21292:SF17">
    <property type="entry name" value="TUMOR NECROSIS FACTOR ALPHA-INDUCED PROTEIN 2 ISOFORM X1"/>
    <property type="match status" value="1"/>
</dbReference>
<dbReference type="Bgee" id="ENSELUG00000011211">
    <property type="expression patterns" value="Expressed in heart and 15 other cell types or tissues"/>
</dbReference>
<dbReference type="GeneTree" id="ENSGT01030000234613"/>
<dbReference type="InterPro" id="IPR042532">
    <property type="entry name" value="EXOC3/Sec6_C"/>
</dbReference>
<comment type="similarity">
    <text evidence="1">Belongs to the SEC6 family.</text>
</comment>
<dbReference type="Gene3D" id="1.10.357.70">
    <property type="entry name" value="Exocyst complex component Sec6, C-terminal domain"/>
    <property type="match status" value="1"/>
</dbReference>
<feature type="compositionally biased region" description="Polar residues" evidence="2">
    <location>
        <begin position="120"/>
        <end position="137"/>
    </location>
</feature>
<dbReference type="CTD" id="565839"/>
<reference evidence="3" key="3">
    <citation type="submission" date="2025-08" db="UniProtKB">
        <authorList>
            <consortium name="Ensembl"/>
        </authorList>
    </citation>
    <scope>IDENTIFICATION</scope>
</reference>
<feature type="region of interest" description="Disordered" evidence="2">
    <location>
        <begin position="256"/>
        <end position="282"/>
    </location>
</feature>
<feature type="compositionally biased region" description="Low complexity" evidence="2">
    <location>
        <begin position="172"/>
        <end position="187"/>
    </location>
</feature>
<proteinExistence type="inferred from homology"/>
<evidence type="ECO:0000256" key="1">
    <source>
        <dbReference type="ARBA" id="ARBA00009447"/>
    </source>
</evidence>
<dbReference type="FunFam" id="1.10.357.70:FF:000003">
    <property type="entry name" value="exocyst complex component 3-like protein 2"/>
    <property type="match status" value="1"/>
</dbReference>
<evidence type="ECO:0008006" key="5">
    <source>
        <dbReference type="Google" id="ProtNLM"/>
    </source>
</evidence>
<dbReference type="Proteomes" id="UP000265140">
    <property type="component" value="Chromosome 1"/>
</dbReference>
<dbReference type="GO" id="GO:0000145">
    <property type="term" value="C:exocyst"/>
    <property type="evidence" value="ECO:0007669"/>
    <property type="project" value="InterPro"/>
</dbReference>
<sequence length="868" mass="97832">MPILKNLPARLKGGSRVNGELENTRGELILRKMSLNLKSSAFEEPGDNDEWAQANLLLDGRSPRDRNPFEDEEDENEANEERRGGSSKGSFKGTLERIRGVSPLKTLGKLGKGLRMSGRSKGTATPSPQGSTASTPTSEKKRKGRRSSEGSLLRFAGKCRESLRKESLPNGDLCSESEGGDSSSRRLSFMKMVGLGKLKKESTADHSSHEEEVVEEVVEEVKPREPLSVLEILQLVNKRDLFLADTHILELEQECSEAASSPTGGMAPDDLASPGSKDGGRRKAKDVELLYEALQKELWAVVRESLRSPTAGPNLGLVVQVLQQEEQADRDWARGEGAPPGGPRPRQLKQRWKEAVSEAADGSLPQRNEAQGGELSDYLDRVRTRVVEDLGAARRNVVPVYPEDYEPFQVYLQSYHQAVARRMQGIADGPLQITDIYSLLDWLYNIYNRDVLGTVSMTTPFNRSLLRPLLPSETVDKLELDCLNSVRGKVTTELSQVLDEEEKRWMESLHIEEYQITLARTVIQRLQVDLERSAAINRSLGSRVAQCSLNGLADFLYSFQRKVELFHEGLINMIGDNEDGYVSKTIALVNCCPPFRGFVQRCVQCDPTISEDSAKRANASLDRIVSQGVKVLSDRLYEHIRPYFDKLVKRKWLNNTETYEQIESHIKEHFKKFCRMDSPPYQVLVGEVHRRVLMEYLRSIMRGRIICTSLKMRKRMAGRLRDEGKLIKVLFKDLESSSSWLDSAIPHLSEIILLEDIPSIQMEVGMLVREFPDIRKKHVSALLNIRGMTRQTERQEILNIVKDIENSDTLTRLSRDRALFSEVPVTSEVHCVNVGLSRIALTASSCFSGLRPRRTKRAPVREAHDDML</sequence>
<dbReference type="GeneID" id="105024123"/>